<evidence type="ECO:0000256" key="1">
    <source>
        <dbReference type="ARBA" id="ARBA00022801"/>
    </source>
</evidence>
<dbReference type="PANTHER" id="PTHR43316">
    <property type="entry name" value="HYDROLASE, HALOACID DELAHOGENASE-RELATED"/>
    <property type="match status" value="1"/>
</dbReference>
<accession>A0A4R6UA61</accession>
<dbReference type="Pfam" id="PF00702">
    <property type="entry name" value="Hydrolase"/>
    <property type="match status" value="1"/>
</dbReference>
<dbReference type="Gene3D" id="3.40.50.1000">
    <property type="entry name" value="HAD superfamily/HAD-like"/>
    <property type="match status" value="1"/>
</dbReference>
<reference evidence="2 3" key="1">
    <citation type="submission" date="2019-03" db="EMBL/GenBank/DDBJ databases">
        <title>Genomic Encyclopedia of Type Strains, Phase IV (KMG-IV): sequencing the most valuable type-strain genomes for metagenomic binning, comparative biology and taxonomic classification.</title>
        <authorList>
            <person name="Goeker M."/>
        </authorList>
    </citation>
    <scope>NUCLEOTIDE SEQUENCE [LARGE SCALE GENOMIC DNA]</scope>
    <source>
        <strain evidence="2 3">DSM 19605</strain>
    </source>
</reference>
<evidence type="ECO:0000313" key="2">
    <source>
        <dbReference type="EMBL" id="TDQ43510.1"/>
    </source>
</evidence>
<dbReference type="EMBL" id="SNYL01000006">
    <property type="protein sequence ID" value="TDQ43510.1"/>
    <property type="molecule type" value="Genomic_DNA"/>
</dbReference>
<dbReference type="NCBIfam" id="TIGR01509">
    <property type="entry name" value="HAD-SF-IA-v3"/>
    <property type="match status" value="1"/>
</dbReference>
<dbReference type="SUPFAM" id="SSF56784">
    <property type="entry name" value="HAD-like"/>
    <property type="match status" value="1"/>
</dbReference>
<dbReference type="Proteomes" id="UP000295510">
    <property type="component" value="Unassembled WGS sequence"/>
</dbReference>
<keyword evidence="3" id="KW-1185">Reference proteome</keyword>
<sequence length="236" mass="25708">MWNLSRIRAIALDLDDTLWPVWPTIERAEGVLQHWLSEHAPATAAWLSDPQRRRAVREQVHAEFPHLAHDLTFLRRESIRRALAAAGDATELAEPAFEVFFAARQQVALYPDALPALQRLSRRFPVVSLSNGNADLRRIGLDAHFVGTVSAREAGCKKPDPRIFHRAAAVAGVPPEAVVHVGDDFELDVLGALGAGMQAVWVARQPAAPMPAAHAAAVPVCADLTELCKTLGIPLD</sequence>
<dbReference type="PRINTS" id="PR00413">
    <property type="entry name" value="HADHALOGNASE"/>
</dbReference>
<dbReference type="AlphaFoldDB" id="A0A4R6UA61"/>
<dbReference type="NCBIfam" id="TIGR01549">
    <property type="entry name" value="HAD-SF-IA-v1"/>
    <property type="match status" value="1"/>
</dbReference>
<dbReference type="Gene3D" id="1.20.120.1600">
    <property type="match status" value="1"/>
</dbReference>
<dbReference type="PANTHER" id="PTHR43316:SF3">
    <property type="entry name" value="HALOACID DEHALOGENASE, TYPE II (AFU_ORTHOLOGUE AFUA_2G07750)-RELATED"/>
    <property type="match status" value="1"/>
</dbReference>
<keyword evidence="1 2" id="KW-0378">Hydrolase</keyword>
<comment type="caution">
    <text evidence="2">The sequence shown here is derived from an EMBL/GenBank/DDBJ whole genome shotgun (WGS) entry which is preliminary data.</text>
</comment>
<dbReference type="SFLD" id="SFLDS00003">
    <property type="entry name" value="Haloacid_Dehalogenase"/>
    <property type="match status" value="1"/>
</dbReference>
<proteinExistence type="predicted"/>
<dbReference type="InterPro" id="IPR036412">
    <property type="entry name" value="HAD-like_sf"/>
</dbReference>
<dbReference type="OrthoDB" id="367448at2"/>
<dbReference type="GO" id="GO:0016787">
    <property type="term" value="F:hydrolase activity"/>
    <property type="evidence" value="ECO:0007669"/>
    <property type="project" value="UniProtKB-KW"/>
</dbReference>
<dbReference type="InterPro" id="IPR051540">
    <property type="entry name" value="S-2-haloacid_dehalogenase"/>
</dbReference>
<organism evidence="2 3">
    <name type="scientific">Tepidicella xavieri</name>
    <dbReference type="NCBI Taxonomy" id="360241"/>
    <lineage>
        <taxon>Bacteria</taxon>
        <taxon>Pseudomonadati</taxon>
        <taxon>Pseudomonadota</taxon>
        <taxon>Betaproteobacteria</taxon>
        <taxon>Burkholderiales</taxon>
        <taxon>Tepidicella</taxon>
    </lineage>
</organism>
<name>A0A4R6UA61_9BURK</name>
<gene>
    <name evidence="2" type="ORF">DFR43_10681</name>
</gene>
<protein>
    <submittedName>
        <fullName evidence="2">Putative hydrolase of the HAD superfamily</fullName>
    </submittedName>
</protein>
<dbReference type="InterPro" id="IPR023214">
    <property type="entry name" value="HAD_sf"/>
</dbReference>
<evidence type="ECO:0000313" key="3">
    <source>
        <dbReference type="Proteomes" id="UP000295510"/>
    </source>
</evidence>
<dbReference type="SFLD" id="SFLDG01129">
    <property type="entry name" value="C1.5:_HAD__Beta-PGM__Phosphata"/>
    <property type="match status" value="1"/>
</dbReference>
<dbReference type="InterPro" id="IPR006439">
    <property type="entry name" value="HAD-SF_hydro_IA"/>
</dbReference>